<keyword evidence="2" id="KW-1185">Reference proteome</keyword>
<protein>
    <submittedName>
        <fullName evidence="1">Uncharacterized protein</fullName>
    </submittedName>
</protein>
<name>A0AAN9A2Y8_HALRR</name>
<proteinExistence type="predicted"/>
<dbReference type="Proteomes" id="UP001381693">
    <property type="component" value="Unassembled WGS sequence"/>
</dbReference>
<comment type="caution">
    <text evidence="1">The sequence shown here is derived from an EMBL/GenBank/DDBJ whole genome shotgun (WGS) entry which is preliminary data.</text>
</comment>
<evidence type="ECO:0000313" key="2">
    <source>
        <dbReference type="Proteomes" id="UP001381693"/>
    </source>
</evidence>
<organism evidence="1 2">
    <name type="scientific">Halocaridina rubra</name>
    <name type="common">Hawaiian red shrimp</name>
    <dbReference type="NCBI Taxonomy" id="373956"/>
    <lineage>
        <taxon>Eukaryota</taxon>
        <taxon>Metazoa</taxon>
        <taxon>Ecdysozoa</taxon>
        <taxon>Arthropoda</taxon>
        <taxon>Crustacea</taxon>
        <taxon>Multicrustacea</taxon>
        <taxon>Malacostraca</taxon>
        <taxon>Eumalacostraca</taxon>
        <taxon>Eucarida</taxon>
        <taxon>Decapoda</taxon>
        <taxon>Pleocyemata</taxon>
        <taxon>Caridea</taxon>
        <taxon>Atyoidea</taxon>
        <taxon>Atyidae</taxon>
        <taxon>Halocaridina</taxon>
    </lineage>
</organism>
<gene>
    <name evidence="1" type="ORF">SK128_002893</name>
</gene>
<reference evidence="1 2" key="1">
    <citation type="submission" date="2023-11" db="EMBL/GenBank/DDBJ databases">
        <title>Halocaridina rubra genome assembly.</title>
        <authorList>
            <person name="Smith C."/>
        </authorList>
    </citation>
    <scope>NUCLEOTIDE SEQUENCE [LARGE SCALE GENOMIC DNA]</scope>
    <source>
        <strain evidence="1">EP-1</strain>
        <tissue evidence="1">Whole</tissue>
    </source>
</reference>
<sequence length="72" mass="8573">MTSLLCQFENKSTELSNRNILFENLEEEKLRYEAQCKELVKAQQEKEVEYQSQIENFISIVSALEEQKKELE</sequence>
<accession>A0AAN9A2Y8</accession>
<dbReference type="AlphaFoldDB" id="A0AAN9A2Y8"/>
<dbReference type="EMBL" id="JAXCGZ010007728">
    <property type="protein sequence ID" value="KAK7078636.1"/>
    <property type="molecule type" value="Genomic_DNA"/>
</dbReference>
<evidence type="ECO:0000313" key="1">
    <source>
        <dbReference type="EMBL" id="KAK7078636.1"/>
    </source>
</evidence>